<keyword evidence="2" id="KW-1185">Reference proteome</keyword>
<dbReference type="EMBL" id="OU503058">
    <property type="protein sequence ID" value="CAI9787316.1"/>
    <property type="molecule type" value="Genomic_DNA"/>
</dbReference>
<evidence type="ECO:0000313" key="2">
    <source>
        <dbReference type="Proteomes" id="UP000834106"/>
    </source>
</evidence>
<gene>
    <name evidence="1" type="ORF">FPE_LOCUS34746</name>
</gene>
<accession>A0AAD2EGL1</accession>
<organism evidence="1 2">
    <name type="scientific">Fraxinus pennsylvanica</name>
    <dbReference type="NCBI Taxonomy" id="56036"/>
    <lineage>
        <taxon>Eukaryota</taxon>
        <taxon>Viridiplantae</taxon>
        <taxon>Streptophyta</taxon>
        <taxon>Embryophyta</taxon>
        <taxon>Tracheophyta</taxon>
        <taxon>Spermatophyta</taxon>
        <taxon>Magnoliopsida</taxon>
        <taxon>eudicotyledons</taxon>
        <taxon>Gunneridae</taxon>
        <taxon>Pentapetalae</taxon>
        <taxon>asterids</taxon>
        <taxon>lamiids</taxon>
        <taxon>Lamiales</taxon>
        <taxon>Oleaceae</taxon>
        <taxon>Oleeae</taxon>
        <taxon>Fraxinus</taxon>
    </lineage>
</organism>
<sequence>MMEKGKRQKPINLIELLHKSNNFNGVREFDNNRVPNLHSHEPPNSWSLTVVTLTCIAIALPNISNDNGNQLVRCVGEGLSFLKLMEKSLDKNGALAIIGNAADFVWVGVDLYCKWQDKDLRKTSLRGRTSKETLEKLSNEAERTVKQFLGEVNDFLVDNPLNWPLKIIAANSMQKSVRQAALLLGETEDILQILQQSEIPSLDPGKLACIDEWRTFIEGDNWNSQATISTIGSETQQTNEEHVAIELHG</sequence>
<proteinExistence type="predicted"/>
<name>A0AAD2EGL1_9LAMI</name>
<dbReference type="PANTHER" id="PTHR35307">
    <property type="entry name" value="PROTEIN, PUTATIVE-RELATED"/>
    <property type="match status" value="1"/>
</dbReference>
<evidence type="ECO:0000313" key="1">
    <source>
        <dbReference type="EMBL" id="CAI9787316.1"/>
    </source>
</evidence>
<dbReference type="PANTHER" id="PTHR35307:SF3">
    <property type="entry name" value="DUF4220 DOMAIN-CONTAINING PROTEIN"/>
    <property type="match status" value="1"/>
</dbReference>
<dbReference type="AlphaFoldDB" id="A0AAD2EGL1"/>
<dbReference type="Proteomes" id="UP000834106">
    <property type="component" value="Chromosome 23"/>
</dbReference>
<protein>
    <submittedName>
        <fullName evidence="1">Uncharacterized protein</fullName>
    </submittedName>
</protein>
<reference evidence="1" key="1">
    <citation type="submission" date="2023-05" db="EMBL/GenBank/DDBJ databases">
        <authorList>
            <person name="Huff M."/>
        </authorList>
    </citation>
    <scope>NUCLEOTIDE SEQUENCE</scope>
</reference>